<reference evidence="3 4" key="1">
    <citation type="submission" date="2019-06" db="EMBL/GenBank/DDBJ databases">
        <title>Sequencing the genomes of 1000 actinobacteria strains.</title>
        <authorList>
            <person name="Klenk H.-P."/>
        </authorList>
    </citation>
    <scope>NUCLEOTIDE SEQUENCE [LARGE SCALE GENOMIC DNA]</scope>
    <source>
        <strain evidence="3 4">DSM 18935</strain>
    </source>
</reference>
<dbReference type="SUPFAM" id="SSF54637">
    <property type="entry name" value="Thioesterase/thiol ester dehydrase-isomerase"/>
    <property type="match status" value="1"/>
</dbReference>
<gene>
    <name evidence="3" type="ORF">FB557_0206</name>
</gene>
<dbReference type="Proteomes" id="UP000315628">
    <property type="component" value="Unassembled WGS sequence"/>
</dbReference>
<evidence type="ECO:0000313" key="3">
    <source>
        <dbReference type="EMBL" id="TWD16674.1"/>
    </source>
</evidence>
<comment type="caution">
    <text evidence="3">The sequence shown here is derived from an EMBL/GenBank/DDBJ whole genome shotgun (WGS) entry which is preliminary data.</text>
</comment>
<feature type="domain" description="MaoC-like" evidence="2">
    <location>
        <begin position="15"/>
        <end position="131"/>
    </location>
</feature>
<dbReference type="OrthoDB" id="9801735at2"/>
<dbReference type="InterPro" id="IPR002539">
    <property type="entry name" value="MaoC-like_dom"/>
</dbReference>
<dbReference type="RefSeq" id="WP_144854834.1">
    <property type="nucleotide sequence ID" value="NZ_BAAAYT010000001.1"/>
</dbReference>
<dbReference type="InterPro" id="IPR039375">
    <property type="entry name" value="NodN-like"/>
</dbReference>
<proteinExistence type="inferred from homology"/>
<evidence type="ECO:0000313" key="4">
    <source>
        <dbReference type="Proteomes" id="UP000315628"/>
    </source>
</evidence>
<accession>A0A560WGQ3</accession>
<organism evidence="3 4">
    <name type="scientific">Marihabitans asiaticum</name>
    <dbReference type="NCBI Taxonomy" id="415218"/>
    <lineage>
        <taxon>Bacteria</taxon>
        <taxon>Bacillati</taxon>
        <taxon>Actinomycetota</taxon>
        <taxon>Actinomycetes</taxon>
        <taxon>Micrococcales</taxon>
        <taxon>Intrasporangiaceae</taxon>
        <taxon>Marihabitans</taxon>
    </lineage>
</organism>
<dbReference type="PANTHER" id="PTHR42993:SF1">
    <property type="entry name" value="MAOC-LIKE DEHYDRATASE DOMAIN-CONTAINING PROTEIN"/>
    <property type="match status" value="1"/>
</dbReference>
<dbReference type="InterPro" id="IPR029069">
    <property type="entry name" value="HotDog_dom_sf"/>
</dbReference>
<keyword evidence="4" id="KW-1185">Reference proteome</keyword>
<dbReference type="AlphaFoldDB" id="A0A560WGQ3"/>
<dbReference type="PANTHER" id="PTHR42993">
    <property type="entry name" value="MAOC-LIKE DEHYDRATASE DOMAIN-CONTAINING PROTEIN"/>
    <property type="match status" value="1"/>
</dbReference>
<dbReference type="EMBL" id="VIUW01000001">
    <property type="protein sequence ID" value="TWD16674.1"/>
    <property type="molecule type" value="Genomic_DNA"/>
</dbReference>
<dbReference type="Pfam" id="PF01575">
    <property type="entry name" value="MaoC_dehydratas"/>
    <property type="match status" value="1"/>
</dbReference>
<comment type="similarity">
    <text evidence="1">Belongs to the enoyl-CoA hydratase/isomerase family.</text>
</comment>
<dbReference type="CDD" id="cd03450">
    <property type="entry name" value="NodN"/>
    <property type="match status" value="1"/>
</dbReference>
<dbReference type="Gene3D" id="3.10.129.10">
    <property type="entry name" value="Hotdog Thioesterase"/>
    <property type="match status" value="1"/>
</dbReference>
<name>A0A560WGQ3_9MICO</name>
<evidence type="ECO:0000256" key="1">
    <source>
        <dbReference type="ARBA" id="ARBA00005254"/>
    </source>
</evidence>
<protein>
    <submittedName>
        <fullName evidence="3">Acyl dehydratase</fullName>
    </submittedName>
</protein>
<sequence length="151" mass="16612">MTTKISTLEELKALEGQEVGVSEWMTITQEQVNLFAEATGDHQWIHVDEERAKASQFGGTIAHGFLTLSLIPVFGSQIFDLDMGQAKLNYGCEKVRFTNPVLVGSKIRARATFDSVKEIDKGVQVVTTYTVEIEGVERPALVAQQITLVIG</sequence>
<evidence type="ECO:0000259" key="2">
    <source>
        <dbReference type="Pfam" id="PF01575"/>
    </source>
</evidence>